<feature type="region of interest" description="Disordered" evidence="1">
    <location>
        <begin position="323"/>
        <end position="351"/>
    </location>
</feature>
<sequence>MSDGRRAAKSDVVILSIKPRRPEFSPKKHVPVKVALDEWDKLDAYYRGQILKLKHKVKSEAKKSDKSSSNNQGNKDHKKSSSLPRRRSTSGHQLTELFGDENIPFGHHQDEGDPSHQGGSDEENRRPIEHRHRSSSKKHRDGHKTKIKSENLFTTPPPKSQEKEKEQDDKEDDNNFLSIPRDNFVIEFVLGEKKRTPIHRPDSPGFISPVKVEPYKPPIAIGFNVVHIQKILYHSGSVQQHTSPTTTSATTPEKPSNIDPTSPILVLGNNGENHSEQCKPSSYGLDNRHPTQHKALFGASNGIKKQLPEESCKAMKTAGFTKNVSTSSSSCKDKSNFSSSSAAADDGSQQANTITSTSILLAKRKSDNRSVPEAINSNNHNNNSNATSMPGKSPPNKKPATERDLLLREKMPPPPDRHFSHSVSSGRPILTKHSCLSITDTIIKKGKELPQELKERERRRKMESLKRRTYAMQKTHEQSLMDSVDVSMKAMEMIWTIPLLSPIRSP</sequence>
<feature type="region of interest" description="Disordered" evidence="1">
    <location>
        <begin position="363"/>
        <end position="400"/>
    </location>
</feature>
<dbReference type="AlphaFoldDB" id="A0A226EJ06"/>
<proteinExistence type="predicted"/>
<feature type="compositionally biased region" description="Low complexity" evidence="1">
    <location>
        <begin position="242"/>
        <end position="255"/>
    </location>
</feature>
<keyword evidence="3" id="KW-1185">Reference proteome</keyword>
<name>A0A226EJ06_FOLCA</name>
<dbReference type="Proteomes" id="UP000198287">
    <property type="component" value="Unassembled WGS sequence"/>
</dbReference>
<dbReference type="EMBL" id="LNIX01000003">
    <property type="protein sequence ID" value="OXA57675.1"/>
    <property type="molecule type" value="Genomic_DNA"/>
</dbReference>
<gene>
    <name evidence="2" type="ORF">Fcan01_08521</name>
</gene>
<feature type="region of interest" description="Disordered" evidence="1">
    <location>
        <begin position="54"/>
        <end position="178"/>
    </location>
</feature>
<evidence type="ECO:0000313" key="3">
    <source>
        <dbReference type="Proteomes" id="UP000198287"/>
    </source>
</evidence>
<feature type="compositionally biased region" description="Low complexity" evidence="1">
    <location>
        <begin position="325"/>
        <end position="348"/>
    </location>
</feature>
<evidence type="ECO:0000313" key="2">
    <source>
        <dbReference type="EMBL" id="OXA57675.1"/>
    </source>
</evidence>
<evidence type="ECO:0000256" key="1">
    <source>
        <dbReference type="SAM" id="MobiDB-lite"/>
    </source>
</evidence>
<comment type="caution">
    <text evidence="2">The sequence shown here is derived from an EMBL/GenBank/DDBJ whole genome shotgun (WGS) entry which is preliminary data.</text>
</comment>
<feature type="compositionally biased region" description="Basic residues" evidence="1">
    <location>
        <begin position="128"/>
        <end position="146"/>
    </location>
</feature>
<feature type="compositionally biased region" description="Low complexity" evidence="1">
    <location>
        <begin position="376"/>
        <end position="385"/>
    </location>
</feature>
<feature type="region of interest" description="Disordered" evidence="1">
    <location>
        <begin position="238"/>
        <end position="292"/>
    </location>
</feature>
<organism evidence="2 3">
    <name type="scientific">Folsomia candida</name>
    <name type="common">Springtail</name>
    <dbReference type="NCBI Taxonomy" id="158441"/>
    <lineage>
        <taxon>Eukaryota</taxon>
        <taxon>Metazoa</taxon>
        <taxon>Ecdysozoa</taxon>
        <taxon>Arthropoda</taxon>
        <taxon>Hexapoda</taxon>
        <taxon>Collembola</taxon>
        <taxon>Entomobryomorpha</taxon>
        <taxon>Isotomoidea</taxon>
        <taxon>Isotomidae</taxon>
        <taxon>Proisotominae</taxon>
        <taxon>Folsomia</taxon>
    </lineage>
</organism>
<reference evidence="2 3" key="1">
    <citation type="submission" date="2015-12" db="EMBL/GenBank/DDBJ databases">
        <title>The genome of Folsomia candida.</title>
        <authorList>
            <person name="Faddeeva A."/>
            <person name="Derks M.F."/>
            <person name="Anvar Y."/>
            <person name="Smit S."/>
            <person name="Van Straalen N."/>
            <person name="Roelofs D."/>
        </authorList>
    </citation>
    <scope>NUCLEOTIDE SEQUENCE [LARGE SCALE GENOMIC DNA]</scope>
    <source>
        <strain evidence="2 3">VU population</strain>
        <tissue evidence="2">Whole body</tissue>
    </source>
</reference>
<protein>
    <submittedName>
        <fullName evidence="2">Uncharacterized protein</fullName>
    </submittedName>
</protein>
<accession>A0A226EJ06</accession>
<feature type="compositionally biased region" description="Basic residues" evidence="1">
    <location>
        <begin position="76"/>
        <end position="89"/>
    </location>
</feature>